<keyword evidence="14" id="KW-0472">Membrane</keyword>
<comment type="function">
    <text evidence="13">Catalyzes the condensation reaction of fatty acid synthesis by the addition to an acyl acceptor of two carbons from malonyl-ACP. Catalyzes the first condensation reaction which initiates fatty acid synthesis and may therefore play a role in governing the total rate of fatty acid production. Possesses both acetoacetyl-ACP synthase and acetyl transacylase activities. Its substrate specificity determines the biosynthesis of branched-chain and/or straight-chain of fatty acids.</text>
</comment>
<evidence type="ECO:0000256" key="11">
    <source>
        <dbReference type="ARBA" id="ARBA00023315"/>
    </source>
</evidence>
<evidence type="ECO:0000256" key="6">
    <source>
        <dbReference type="ARBA" id="ARBA00022679"/>
    </source>
</evidence>
<evidence type="ECO:0000313" key="18">
    <source>
        <dbReference type="Proteomes" id="UP000078486"/>
    </source>
</evidence>
<dbReference type="CDD" id="cd00830">
    <property type="entry name" value="KAS_III"/>
    <property type="match status" value="1"/>
</dbReference>
<dbReference type="InterPro" id="IPR016039">
    <property type="entry name" value="Thiolase-like"/>
</dbReference>
<evidence type="ECO:0000259" key="15">
    <source>
        <dbReference type="Pfam" id="PF08541"/>
    </source>
</evidence>
<evidence type="ECO:0000256" key="5">
    <source>
        <dbReference type="ARBA" id="ARBA00022516"/>
    </source>
</evidence>
<evidence type="ECO:0000256" key="3">
    <source>
        <dbReference type="ARBA" id="ARBA00012333"/>
    </source>
</evidence>
<dbReference type="GO" id="GO:0005737">
    <property type="term" value="C:cytoplasm"/>
    <property type="evidence" value="ECO:0007669"/>
    <property type="project" value="UniProtKB-SubCell"/>
</dbReference>
<dbReference type="PANTHER" id="PTHR34069">
    <property type="entry name" value="3-OXOACYL-[ACYL-CARRIER-PROTEIN] SYNTHASE 3"/>
    <property type="match status" value="1"/>
</dbReference>
<dbReference type="AlphaFoldDB" id="A0A178ICI5"/>
<evidence type="ECO:0000256" key="14">
    <source>
        <dbReference type="SAM" id="Phobius"/>
    </source>
</evidence>
<dbReference type="STRING" id="1184151.AW736_20985"/>
<dbReference type="SUPFAM" id="SSF53901">
    <property type="entry name" value="Thiolase-like"/>
    <property type="match status" value="1"/>
</dbReference>
<keyword evidence="5 13" id="KW-0444">Lipid biosynthesis</keyword>
<dbReference type="FunFam" id="3.40.47.10:FF:000004">
    <property type="entry name" value="3-oxoacyl-[acyl-carrier-protein] synthase 3"/>
    <property type="match status" value="1"/>
</dbReference>
<dbReference type="OrthoDB" id="9815506at2"/>
<dbReference type="GO" id="GO:0044550">
    <property type="term" value="P:secondary metabolite biosynthetic process"/>
    <property type="evidence" value="ECO:0007669"/>
    <property type="project" value="TreeGrafter"/>
</dbReference>
<keyword evidence="7 13" id="KW-0276">Fatty acid metabolism</keyword>
<dbReference type="RefSeq" id="WP_068772252.1">
    <property type="nucleotide sequence ID" value="NZ_CP109796.1"/>
</dbReference>
<evidence type="ECO:0000256" key="1">
    <source>
        <dbReference type="ARBA" id="ARBA00005194"/>
    </source>
</evidence>
<keyword evidence="14" id="KW-1133">Transmembrane helix</keyword>
<feature type="active site" evidence="13">
    <location>
        <position position="262"/>
    </location>
</feature>
<dbReference type="UniPathway" id="UPA00094"/>
<feature type="active site" evidence="13">
    <location>
        <position position="292"/>
    </location>
</feature>
<keyword evidence="6 13" id="KW-0808">Transferase</keyword>
<keyword evidence="8 13" id="KW-0443">Lipid metabolism</keyword>
<dbReference type="HAMAP" id="MF_01815">
    <property type="entry name" value="FabH"/>
    <property type="match status" value="1"/>
</dbReference>
<dbReference type="InterPro" id="IPR004655">
    <property type="entry name" value="FabH"/>
</dbReference>
<comment type="subcellular location">
    <subcellularLocation>
        <location evidence="13">Cytoplasm</location>
    </subcellularLocation>
</comment>
<comment type="caution">
    <text evidence="17">The sequence shown here is derived from an EMBL/GenBank/DDBJ whole genome shotgun (WGS) entry which is preliminary data.</text>
</comment>
<evidence type="ECO:0000256" key="10">
    <source>
        <dbReference type="ARBA" id="ARBA00023268"/>
    </source>
</evidence>
<dbReference type="Pfam" id="PF08545">
    <property type="entry name" value="ACP_syn_III"/>
    <property type="match status" value="1"/>
</dbReference>
<evidence type="ECO:0000256" key="2">
    <source>
        <dbReference type="ARBA" id="ARBA00008642"/>
    </source>
</evidence>
<comment type="subunit">
    <text evidence="13">Homodimer.</text>
</comment>
<dbReference type="Gene3D" id="3.40.47.10">
    <property type="match status" value="1"/>
</dbReference>
<evidence type="ECO:0000256" key="9">
    <source>
        <dbReference type="ARBA" id="ARBA00023160"/>
    </source>
</evidence>
<accession>A0A178ICI5</accession>
<dbReference type="PANTHER" id="PTHR34069:SF2">
    <property type="entry name" value="BETA-KETOACYL-[ACYL-CARRIER-PROTEIN] SYNTHASE III"/>
    <property type="match status" value="1"/>
</dbReference>
<keyword evidence="14" id="KW-0812">Transmembrane</keyword>
<dbReference type="Proteomes" id="UP000078486">
    <property type="component" value="Unassembled WGS sequence"/>
</dbReference>
<evidence type="ECO:0000256" key="7">
    <source>
        <dbReference type="ARBA" id="ARBA00022832"/>
    </source>
</evidence>
<comment type="pathway">
    <text evidence="1 13">Lipid metabolism; fatty acid biosynthesis.</text>
</comment>
<gene>
    <name evidence="13" type="primary">fabH</name>
    <name evidence="17" type="ORF">AW736_20985</name>
</gene>
<dbReference type="EC" id="2.3.1.180" evidence="3 13"/>
<evidence type="ECO:0000256" key="8">
    <source>
        <dbReference type="ARBA" id="ARBA00023098"/>
    </source>
</evidence>
<dbReference type="Pfam" id="PF08541">
    <property type="entry name" value="ACP_syn_III_C"/>
    <property type="match status" value="1"/>
</dbReference>
<feature type="domain" description="Beta-ketoacyl-[acyl-carrier-protein] synthase III N-terminal" evidence="16">
    <location>
        <begin position="112"/>
        <end position="194"/>
    </location>
</feature>
<keyword evidence="18" id="KW-1185">Reference proteome</keyword>
<name>A0A178ICI5_9BACT</name>
<dbReference type="GO" id="GO:0033818">
    <property type="term" value="F:beta-ketoacyl-acyl-carrier-protein synthase III activity"/>
    <property type="evidence" value="ECO:0007669"/>
    <property type="project" value="UniProtKB-UniRule"/>
</dbReference>
<dbReference type="InterPro" id="IPR013747">
    <property type="entry name" value="ACP_syn_III_C"/>
</dbReference>
<evidence type="ECO:0000313" key="17">
    <source>
        <dbReference type="EMBL" id="OAM87742.1"/>
    </source>
</evidence>
<keyword evidence="9 13" id="KW-0275">Fatty acid biosynthesis</keyword>
<dbReference type="NCBIfam" id="TIGR00747">
    <property type="entry name" value="fabH"/>
    <property type="match status" value="1"/>
</dbReference>
<dbReference type="GO" id="GO:0004315">
    <property type="term" value="F:3-oxoacyl-[acyl-carrier-protein] synthase activity"/>
    <property type="evidence" value="ECO:0007669"/>
    <property type="project" value="InterPro"/>
</dbReference>
<evidence type="ECO:0000256" key="4">
    <source>
        <dbReference type="ARBA" id="ARBA00022490"/>
    </source>
</evidence>
<dbReference type="InterPro" id="IPR013751">
    <property type="entry name" value="ACP_syn_III_N"/>
</dbReference>
<organism evidence="17 18">
    <name type="scientific">Termitidicoccus mucosus</name>
    <dbReference type="NCBI Taxonomy" id="1184151"/>
    <lineage>
        <taxon>Bacteria</taxon>
        <taxon>Pseudomonadati</taxon>
        <taxon>Verrucomicrobiota</taxon>
        <taxon>Opitutia</taxon>
        <taxon>Opitutales</taxon>
        <taxon>Opitutaceae</taxon>
        <taxon>Termitidicoccus</taxon>
    </lineage>
</organism>
<comment type="domain">
    <text evidence="13">The last Arg residue of the ACP-binding site is essential for the weak association between ACP/AcpP and FabH.</text>
</comment>
<reference evidence="17 18" key="1">
    <citation type="submission" date="2016-01" db="EMBL/GenBank/DDBJ databases">
        <title>High potential of lignocellulose degradation of a new Verrucomicrobia species.</title>
        <authorList>
            <person name="Wang Y."/>
            <person name="Shi Y."/>
            <person name="Qiu Z."/>
            <person name="Liu S."/>
            <person name="Yang H."/>
        </authorList>
    </citation>
    <scope>NUCLEOTIDE SEQUENCE [LARGE SCALE GENOMIC DNA]</scope>
    <source>
        <strain evidence="17 18">TSB47</strain>
    </source>
</reference>
<feature type="domain" description="Beta-ketoacyl-[acyl-carrier-protein] synthase III C-terminal" evidence="15">
    <location>
        <begin position="246"/>
        <end position="335"/>
    </location>
</feature>
<evidence type="ECO:0000256" key="13">
    <source>
        <dbReference type="HAMAP-Rule" id="MF_01815"/>
    </source>
</evidence>
<comment type="catalytic activity">
    <reaction evidence="12">
        <text>malonyl-[ACP] + acetyl-CoA + H(+) = 3-oxobutanoyl-[ACP] + CO2 + CoA</text>
        <dbReference type="Rhea" id="RHEA:12080"/>
        <dbReference type="Rhea" id="RHEA-COMP:9623"/>
        <dbReference type="Rhea" id="RHEA-COMP:9625"/>
        <dbReference type="ChEBI" id="CHEBI:15378"/>
        <dbReference type="ChEBI" id="CHEBI:16526"/>
        <dbReference type="ChEBI" id="CHEBI:57287"/>
        <dbReference type="ChEBI" id="CHEBI:57288"/>
        <dbReference type="ChEBI" id="CHEBI:78449"/>
        <dbReference type="ChEBI" id="CHEBI:78450"/>
        <dbReference type="EC" id="2.3.1.180"/>
    </reaction>
    <physiologicalReaction direction="left-to-right" evidence="12">
        <dbReference type="Rhea" id="RHEA:12081"/>
    </physiologicalReaction>
</comment>
<evidence type="ECO:0000259" key="16">
    <source>
        <dbReference type="Pfam" id="PF08545"/>
    </source>
</evidence>
<comment type="similarity">
    <text evidence="2 13">Belongs to the thiolase-like superfamily. FabH family.</text>
</comment>
<dbReference type="GO" id="GO:0006633">
    <property type="term" value="P:fatty acid biosynthetic process"/>
    <property type="evidence" value="ECO:0007669"/>
    <property type="project" value="UniProtKB-UniRule"/>
</dbReference>
<evidence type="ECO:0000256" key="12">
    <source>
        <dbReference type="ARBA" id="ARBA00051096"/>
    </source>
</evidence>
<keyword evidence="11 13" id="KW-0012">Acyltransferase</keyword>
<feature type="transmembrane region" description="Helical" evidence="14">
    <location>
        <begin position="310"/>
        <end position="333"/>
    </location>
</feature>
<keyword evidence="10 13" id="KW-0511">Multifunctional enzyme</keyword>
<feature type="region of interest" description="ACP-binding" evidence="13">
    <location>
        <begin position="263"/>
        <end position="267"/>
    </location>
</feature>
<dbReference type="EMBL" id="LRRQ01000160">
    <property type="protein sequence ID" value="OAM87742.1"/>
    <property type="molecule type" value="Genomic_DNA"/>
</dbReference>
<keyword evidence="4 13" id="KW-0963">Cytoplasm</keyword>
<proteinExistence type="inferred from homology"/>
<sequence length="335" mass="35384">MPTTHISILGTGSATPARALTNIELAQTHNLDTTDEWIVTRTGIRERRIAAPGENTSDLAARAATAALADAKLTIADIDLIIVATISPDMIMPSCASLVQARLGAPRHIPAFDLNAACSGFIYALDAGWAMLGSGRYRRALVIGAEKLSSFLDWQDRSTCILFGDAAGAAVLGPASESASPHARILGTRIHCEGGMDAYLNIAAGGSARPLTPDNIHAREHFVRMKGREVFKMAVRGMERTCVEILEQHGLTVSQIGCVIPHQANQRIVDAIAKSLGLPPGRLFTNLQRYGNTSAASIPLALDEARRSGAIAPGGISLMVAFGAGLTYGAALVRW</sequence>
<dbReference type="NCBIfam" id="NF006829">
    <property type="entry name" value="PRK09352.1"/>
    <property type="match status" value="1"/>
</dbReference>
<feature type="active site" evidence="13">
    <location>
        <position position="118"/>
    </location>
</feature>
<protein>
    <recommendedName>
        <fullName evidence="3 13">Beta-ketoacyl-[acyl-carrier-protein] synthase III</fullName>
        <shortName evidence="13">Beta-ketoacyl-ACP synthase III</shortName>
        <shortName evidence="13">KAS III</shortName>
        <ecNumber evidence="3 13">2.3.1.180</ecNumber>
    </recommendedName>
    <alternativeName>
        <fullName evidence="13">3-oxoacyl-[acyl-carrier-protein] synthase 3</fullName>
    </alternativeName>
    <alternativeName>
        <fullName evidence="13">3-oxoacyl-[acyl-carrier-protein] synthase III</fullName>
    </alternativeName>
</protein>